<dbReference type="EMBL" id="CATNWA010020037">
    <property type="protein sequence ID" value="CAI9616296.1"/>
    <property type="molecule type" value="Genomic_DNA"/>
</dbReference>
<name>A0ABN9H6N9_9NEOB</name>
<reference evidence="1" key="1">
    <citation type="submission" date="2023-05" db="EMBL/GenBank/DDBJ databases">
        <authorList>
            <person name="Stuckert A."/>
        </authorList>
    </citation>
    <scope>NUCLEOTIDE SEQUENCE</scope>
</reference>
<dbReference type="Proteomes" id="UP001162483">
    <property type="component" value="Unassembled WGS sequence"/>
</dbReference>
<proteinExistence type="predicted"/>
<sequence>MTERGQCMLKSTVRRSRQMSVESIAKDLQTSCSLQISTKVCRTSRNGFPWSSSCI</sequence>
<evidence type="ECO:0000313" key="1">
    <source>
        <dbReference type="EMBL" id="CAI9616296.1"/>
    </source>
</evidence>
<organism evidence="1 2">
    <name type="scientific">Staurois parvus</name>
    <dbReference type="NCBI Taxonomy" id="386267"/>
    <lineage>
        <taxon>Eukaryota</taxon>
        <taxon>Metazoa</taxon>
        <taxon>Chordata</taxon>
        <taxon>Craniata</taxon>
        <taxon>Vertebrata</taxon>
        <taxon>Euteleostomi</taxon>
        <taxon>Amphibia</taxon>
        <taxon>Batrachia</taxon>
        <taxon>Anura</taxon>
        <taxon>Neobatrachia</taxon>
        <taxon>Ranoidea</taxon>
        <taxon>Ranidae</taxon>
        <taxon>Staurois</taxon>
    </lineage>
</organism>
<gene>
    <name evidence="1" type="ORF">SPARVUS_LOCUS15351876</name>
</gene>
<keyword evidence="2" id="KW-1185">Reference proteome</keyword>
<accession>A0ABN9H6N9</accession>
<evidence type="ECO:0000313" key="2">
    <source>
        <dbReference type="Proteomes" id="UP001162483"/>
    </source>
</evidence>
<protein>
    <submittedName>
        <fullName evidence="1">Uncharacterized protein</fullName>
    </submittedName>
</protein>
<comment type="caution">
    <text evidence="1">The sequence shown here is derived from an EMBL/GenBank/DDBJ whole genome shotgun (WGS) entry which is preliminary data.</text>
</comment>